<accession>A0AAV6PI38</accession>
<name>A0AAV6PI38_SOLSE</name>
<evidence type="ECO:0000313" key="3">
    <source>
        <dbReference type="Proteomes" id="UP000693946"/>
    </source>
</evidence>
<gene>
    <name evidence="2" type="ORF">JOB18_038402</name>
</gene>
<keyword evidence="3" id="KW-1185">Reference proteome</keyword>
<evidence type="ECO:0000256" key="1">
    <source>
        <dbReference type="SAM" id="MobiDB-lite"/>
    </source>
</evidence>
<feature type="compositionally biased region" description="Basic and acidic residues" evidence="1">
    <location>
        <begin position="21"/>
        <end position="36"/>
    </location>
</feature>
<dbReference type="AlphaFoldDB" id="A0AAV6PI38"/>
<feature type="region of interest" description="Disordered" evidence="1">
    <location>
        <begin position="21"/>
        <end position="63"/>
    </location>
</feature>
<proteinExistence type="predicted"/>
<protein>
    <submittedName>
        <fullName evidence="2">Uncharacterized protein</fullName>
    </submittedName>
</protein>
<organism evidence="2 3">
    <name type="scientific">Solea senegalensis</name>
    <name type="common">Senegalese sole</name>
    <dbReference type="NCBI Taxonomy" id="28829"/>
    <lineage>
        <taxon>Eukaryota</taxon>
        <taxon>Metazoa</taxon>
        <taxon>Chordata</taxon>
        <taxon>Craniata</taxon>
        <taxon>Vertebrata</taxon>
        <taxon>Euteleostomi</taxon>
        <taxon>Actinopterygii</taxon>
        <taxon>Neopterygii</taxon>
        <taxon>Teleostei</taxon>
        <taxon>Neoteleostei</taxon>
        <taxon>Acanthomorphata</taxon>
        <taxon>Carangaria</taxon>
        <taxon>Pleuronectiformes</taxon>
        <taxon>Pleuronectoidei</taxon>
        <taxon>Soleidae</taxon>
        <taxon>Solea</taxon>
    </lineage>
</organism>
<feature type="non-terminal residue" evidence="2">
    <location>
        <position position="63"/>
    </location>
</feature>
<dbReference type="Proteomes" id="UP000693946">
    <property type="component" value="Unassembled WGS sequence"/>
</dbReference>
<dbReference type="EMBL" id="JAGKHQ010001188">
    <property type="protein sequence ID" value="KAG7460349.1"/>
    <property type="molecule type" value="Genomic_DNA"/>
</dbReference>
<evidence type="ECO:0000313" key="2">
    <source>
        <dbReference type="EMBL" id="KAG7460349.1"/>
    </source>
</evidence>
<comment type="caution">
    <text evidence="2">The sequence shown here is derived from an EMBL/GenBank/DDBJ whole genome shotgun (WGS) entry which is preliminary data.</text>
</comment>
<reference evidence="2 3" key="1">
    <citation type="journal article" date="2021" name="Sci. Rep.">
        <title>Chromosome anchoring in Senegalese sole (Solea senegalensis) reveals sex-associated markers and genome rearrangements in flatfish.</title>
        <authorList>
            <person name="Guerrero-Cozar I."/>
            <person name="Gomez-Garrido J."/>
            <person name="Berbel C."/>
            <person name="Martinez-Blanch J.F."/>
            <person name="Alioto T."/>
            <person name="Claros M.G."/>
            <person name="Gagnaire P.A."/>
            <person name="Manchado M."/>
        </authorList>
    </citation>
    <scope>NUCLEOTIDE SEQUENCE [LARGE SCALE GENOMIC DNA]</scope>
    <source>
        <strain evidence="2">Sse05_10M</strain>
    </source>
</reference>
<sequence length="63" mass="7008">MGDSLDLFHLRRDAVTCVRDGERARAAGSCPDRECRPGGQTAEWEEGDSRVRVRVHPSDQPAE</sequence>